<protein>
    <submittedName>
        <fullName evidence="4">Uncharacterized protein LOC104704647</fullName>
    </submittedName>
</protein>
<dbReference type="InterPro" id="IPR002156">
    <property type="entry name" value="RNaseH_domain"/>
</dbReference>
<dbReference type="PANTHER" id="PTHR47074:SF11">
    <property type="entry name" value="REVERSE TRANSCRIPTASE-LIKE PROTEIN"/>
    <property type="match status" value="1"/>
</dbReference>
<feature type="domain" description="Reverse transcriptase zinc-binding" evidence="2">
    <location>
        <begin position="18"/>
        <end position="70"/>
    </location>
</feature>
<gene>
    <name evidence="4" type="primary">LOC104704647</name>
</gene>
<accession>A0ABM0T0M6</accession>
<dbReference type="RefSeq" id="XP_010419000.1">
    <property type="nucleotide sequence ID" value="XM_010420698.1"/>
</dbReference>
<dbReference type="Pfam" id="PF13966">
    <property type="entry name" value="zf-RVT"/>
    <property type="match status" value="1"/>
</dbReference>
<evidence type="ECO:0000259" key="1">
    <source>
        <dbReference type="Pfam" id="PF13456"/>
    </source>
</evidence>
<keyword evidence="3" id="KW-1185">Reference proteome</keyword>
<organism evidence="3 4">
    <name type="scientific">Camelina sativa</name>
    <name type="common">False flax</name>
    <name type="synonym">Myagrum sativum</name>
    <dbReference type="NCBI Taxonomy" id="90675"/>
    <lineage>
        <taxon>Eukaryota</taxon>
        <taxon>Viridiplantae</taxon>
        <taxon>Streptophyta</taxon>
        <taxon>Embryophyta</taxon>
        <taxon>Tracheophyta</taxon>
        <taxon>Spermatophyta</taxon>
        <taxon>Magnoliopsida</taxon>
        <taxon>eudicotyledons</taxon>
        <taxon>Gunneridae</taxon>
        <taxon>Pentapetalae</taxon>
        <taxon>rosids</taxon>
        <taxon>malvids</taxon>
        <taxon>Brassicales</taxon>
        <taxon>Brassicaceae</taxon>
        <taxon>Camelineae</taxon>
        <taxon>Camelina</taxon>
    </lineage>
</organism>
<dbReference type="InterPro" id="IPR052929">
    <property type="entry name" value="RNase_H-like_EbsB-rel"/>
</dbReference>
<dbReference type="Pfam" id="PF13456">
    <property type="entry name" value="RVT_3"/>
    <property type="match status" value="1"/>
</dbReference>
<reference evidence="4" key="2">
    <citation type="submission" date="2025-08" db="UniProtKB">
        <authorList>
            <consortium name="RefSeq"/>
        </authorList>
    </citation>
    <scope>IDENTIFICATION</scope>
    <source>
        <tissue evidence="4">Leaf</tissue>
    </source>
</reference>
<sequence length="337" mass="38573">MTATSLPSLNVIKIQILKVLAPSKIKIFLWKAVSGTTRGIKMDMRCQVCGLQGESINHILFTCTIARQIWALSGLPSPVGGFSLNSIYANMYDALLMGKNSKIDISIRRSFPCILWLLWKNRNNLIFEGRLFLVTDLVLKIRESSHEWFQAQELSQEEEEINNLQSPPKDSKSWRPPSKPWLKCNVATSWNQEKSLCGASWVLRNYEGRVLMHARTAICDVDTKDTAQLQGSLWAIESMRSLKIPRVMFAQDTKELVGATNRPDAWPNFRYHSECLLRALASLPHWRTVLEDRKTNLGAFLIARSVTREDRLQSYIALGYPFWLQKLFENEKCITPV</sequence>
<proteinExistence type="predicted"/>
<evidence type="ECO:0000313" key="4">
    <source>
        <dbReference type="RefSeq" id="XP_010419000.1"/>
    </source>
</evidence>
<dbReference type="Proteomes" id="UP000694864">
    <property type="component" value="Chromosome 7"/>
</dbReference>
<name>A0ABM0T0M6_CAMSA</name>
<feature type="domain" description="RNase H type-1" evidence="1">
    <location>
        <begin position="185"/>
        <end position="270"/>
    </location>
</feature>
<dbReference type="PANTHER" id="PTHR47074">
    <property type="entry name" value="BNAC02G40300D PROTEIN"/>
    <property type="match status" value="1"/>
</dbReference>
<evidence type="ECO:0000259" key="2">
    <source>
        <dbReference type="Pfam" id="PF13966"/>
    </source>
</evidence>
<reference evidence="3" key="1">
    <citation type="journal article" date="2014" name="Nat. Commun.">
        <title>The emerging biofuel crop Camelina sativa retains a highly undifferentiated hexaploid genome structure.</title>
        <authorList>
            <person name="Kagale S."/>
            <person name="Koh C."/>
            <person name="Nixon J."/>
            <person name="Bollina V."/>
            <person name="Clarke W.E."/>
            <person name="Tuteja R."/>
            <person name="Spillane C."/>
            <person name="Robinson S.J."/>
            <person name="Links M.G."/>
            <person name="Clarke C."/>
            <person name="Higgins E.E."/>
            <person name="Huebert T."/>
            <person name="Sharpe A.G."/>
            <person name="Parkin I.A."/>
        </authorList>
    </citation>
    <scope>NUCLEOTIDE SEQUENCE [LARGE SCALE GENOMIC DNA]</scope>
    <source>
        <strain evidence="3">cv. DH55</strain>
    </source>
</reference>
<evidence type="ECO:0000313" key="3">
    <source>
        <dbReference type="Proteomes" id="UP000694864"/>
    </source>
</evidence>
<dbReference type="InterPro" id="IPR026960">
    <property type="entry name" value="RVT-Znf"/>
</dbReference>
<dbReference type="GeneID" id="104704647"/>